<name>A0AAD6CGX8_9EURO</name>
<comment type="caution">
    <text evidence="1">The sequence shown here is derived from an EMBL/GenBank/DDBJ whole genome shotgun (WGS) entry which is preliminary data.</text>
</comment>
<dbReference type="Proteomes" id="UP001213681">
    <property type="component" value="Unassembled WGS sequence"/>
</dbReference>
<dbReference type="AlphaFoldDB" id="A0AAD6CGX8"/>
<evidence type="ECO:0000313" key="1">
    <source>
        <dbReference type="EMBL" id="KAJ5461510.1"/>
    </source>
</evidence>
<evidence type="ECO:0000313" key="2">
    <source>
        <dbReference type="Proteomes" id="UP001213681"/>
    </source>
</evidence>
<keyword evidence="2" id="KW-1185">Reference proteome</keyword>
<dbReference type="GeneID" id="81596688"/>
<dbReference type="RefSeq" id="XP_056770552.1">
    <property type="nucleotide sequence ID" value="XM_056906445.1"/>
</dbReference>
<sequence>MTIQKYFFAVLRYVVSLTGRTWLRYLLANFTLCEERTGDVVTLMKFIFEESDSEHIGNIRIILRDYTLWNMETLMQN</sequence>
<accession>A0AAD6CGX8</accession>
<dbReference type="EMBL" id="JAPVEA010000002">
    <property type="protein sequence ID" value="KAJ5461510.1"/>
    <property type="molecule type" value="Genomic_DNA"/>
</dbReference>
<proteinExistence type="predicted"/>
<feature type="non-terminal residue" evidence="1">
    <location>
        <position position="77"/>
    </location>
</feature>
<organism evidence="1 2">
    <name type="scientific">Penicillium daleae</name>
    <dbReference type="NCBI Taxonomy" id="63821"/>
    <lineage>
        <taxon>Eukaryota</taxon>
        <taxon>Fungi</taxon>
        <taxon>Dikarya</taxon>
        <taxon>Ascomycota</taxon>
        <taxon>Pezizomycotina</taxon>
        <taxon>Eurotiomycetes</taxon>
        <taxon>Eurotiomycetidae</taxon>
        <taxon>Eurotiales</taxon>
        <taxon>Aspergillaceae</taxon>
        <taxon>Penicillium</taxon>
    </lineage>
</organism>
<gene>
    <name evidence="1" type="ORF">N7458_003062</name>
</gene>
<protein>
    <submittedName>
        <fullName evidence="1">Uncharacterized protein</fullName>
    </submittedName>
</protein>
<reference evidence="1" key="2">
    <citation type="journal article" date="2023" name="IMA Fungus">
        <title>Comparative genomic study of the Penicillium genus elucidates a diverse pangenome and 15 lateral gene transfer events.</title>
        <authorList>
            <person name="Petersen C."/>
            <person name="Sorensen T."/>
            <person name="Nielsen M.R."/>
            <person name="Sondergaard T.E."/>
            <person name="Sorensen J.L."/>
            <person name="Fitzpatrick D.A."/>
            <person name="Frisvad J.C."/>
            <person name="Nielsen K.L."/>
        </authorList>
    </citation>
    <scope>NUCLEOTIDE SEQUENCE</scope>
    <source>
        <strain evidence="1">IBT 16125</strain>
    </source>
</reference>
<reference evidence="1" key="1">
    <citation type="submission" date="2022-12" db="EMBL/GenBank/DDBJ databases">
        <authorList>
            <person name="Petersen C."/>
        </authorList>
    </citation>
    <scope>NUCLEOTIDE SEQUENCE</scope>
    <source>
        <strain evidence="1">IBT 16125</strain>
    </source>
</reference>